<dbReference type="Gene3D" id="3.30.540.10">
    <property type="entry name" value="Fructose-1,6-Bisphosphatase, subunit A, domain 1"/>
    <property type="match status" value="1"/>
</dbReference>
<dbReference type="Pfam" id="PF00459">
    <property type="entry name" value="Inositol_P"/>
    <property type="match status" value="1"/>
</dbReference>
<evidence type="ECO:0000256" key="2">
    <source>
        <dbReference type="ARBA" id="ARBA00022723"/>
    </source>
</evidence>
<sequence>MNLEKELAVAKEAAVKAGYAIMDVYENAEDMQISYKDGDMPLTVADKASNRIIVDALKEAFPEYAILSEEEKDDLSRLDNDYCFVVDPLDGTKEFIKRNGQFTVNIALSYQHKSVMGVIYVPVTGELYYAAQGQGAYLDTKDETGKKLQVSGCTDIHELRMVMSSSHGCEQMDKLLEKYKISNFVKMGSSLKGCVVAKGEAEVYYRFNPTMEWDTAAMQCIVEEAGAIFRQMDDTPMLYNREDSLNAKGFYIINSQDNKLVLD</sequence>
<comment type="subcellular location">
    <subcellularLocation>
        <location evidence="4">Cell membrane</location>
        <topology evidence="4">Peripheral membrane protein</topology>
        <orientation evidence="4">Cytoplasmic side</orientation>
    </subcellularLocation>
</comment>
<feature type="binding site" evidence="4">
    <location>
        <position position="87"/>
    </location>
    <ligand>
        <name>Mg(2+)</name>
        <dbReference type="ChEBI" id="CHEBI:18420"/>
        <label>1</label>
    </ligand>
</feature>
<dbReference type="InterPro" id="IPR050725">
    <property type="entry name" value="CysQ/Inositol_MonoPase"/>
</dbReference>
<evidence type="ECO:0000256" key="4">
    <source>
        <dbReference type="HAMAP-Rule" id="MF_02095"/>
    </source>
</evidence>
<dbReference type="InterPro" id="IPR006240">
    <property type="entry name" value="CysQ"/>
</dbReference>
<feature type="binding site" evidence="4">
    <location>
        <position position="214"/>
    </location>
    <ligand>
        <name>substrate</name>
    </ligand>
</feature>
<proteinExistence type="inferred from homology"/>
<keyword evidence="4" id="KW-0472">Membrane</keyword>
<keyword evidence="3 4" id="KW-0460">Magnesium</keyword>
<keyword evidence="4" id="KW-1003">Cell membrane</keyword>
<dbReference type="EC" id="3.1.3.7" evidence="4"/>
<evidence type="ECO:0000313" key="6">
    <source>
        <dbReference type="Proteomes" id="UP000606193"/>
    </source>
</evidence>
<dbReference type="Gene3D" id="3.40.190.80">
    <property type="match status" value="1"/>
</dbReference>
<dbReference type="PRINTS" id="PR00377">
    <property type="entry name" value="IMPHPHTASES"/>
</dbReference>
<dbReference type="PROSITE" id="PS00629">
    <property type="entry name" value="IMP_1"/>
    <property type="match status" value="1"/>
</dbReference>
<feature type="binding site" evidence="4">
    <location>
        <position position="87"/>
    </location>
    <ligand>
        <name>Mg(2+)</name>
        <dbReference type="ChEBI" id="CHEBI:18420"/>
        <label>2</label>
    </ligand>
</feature>
<evidence type="ECO:0000313" key="5">
    <source>
        <dbReference type="EMBL" id="MBC8561487.1"/>
    </source>
</evidence>
<name>A0ABR7N076_9FIRM</name>
<dbReference type="PANTHER" id="PTHR43028">
    <property type="entry name" value="3'(2'),5'-BISPHOSPHATE NUCLEOTIDASE 1"/>
    <property type="match status" value="1"/>
</dbReference>
<feature type="binding site" evidence="4">
    <location>
        <begin position="89"/>
        <end position="92"/>
    </location>
    <ligand>
        <name>substrate</name>
    </ligand>
</feature>
<feature type="binding site" evidence="4">
    <location>
        <position position="69"/>
    </location>
    <ligand>
        <name>Mg(2+)</name>
        <dbReference type="ChEBI" id="CHEBI:18420"/>
        <label>1</label>
    </ligand>
</feature>
<keyword evidence="6" id="KW-1185">Reference proteome</keyword>
<evidence type="ECO:0000256" key="3">
    <source>
        <dbReference type="ARBA" id="ARBA00022842"/>
    </source>
</evidence>
<comment type="similarity">
    <text evidence="4">Belongs to the inositol monophosphatase superfamily. CysQ family.</text>
</comment>
<keyword evidence="2 4" id="KW-0479">Metal-binding</keyword>
<comment type="caution">
    <text evidence="5">The sequence shown here is derived from an EMBL/GenBank/DDBJ whole genome shotgun (WGS) entry which is preliminary data.</text>
</comment>
<organism evidence="5 6">
    <name type="scientific">Jutongia huaianensis</name>
    <dbReference type="NCBI Taxonomy" id="2763668"/>
    <lineage>
        <taxon>Bacteria</taxon>
        <taxon>Bacillati</taxon>
        <taxon>Bacillota</taxon>
        <taxon>Clostridia</taxon>
        <taxon>Lachnospirales</taxon>
        <taxon>Lachnospiraceae</taxon>
        <taxon>Jutongia</taxon>
    </lineage>
</organism>
<dbReference type="NCBIfam" id="TIGR01331">
    <property type="entry name" value="bisphos_cysQ"/>
    <property type="match status" value="1"/>
</dbReference>
<feature type="binding site" evidence="4">
    <location>
        <position position="89"/>
    </location>
    <ligand>
        <name>Mg(2+)</name>
        <dbReference type="ChEBI" id="CHEBI:18420"/>
        <label>1</label>
    </ligand>
</feature>
<comment type="catalytic activity">
    <reaction evidence="1 4">
        <text>adenosine 3',5'-bisphosphate + H2O = AMP + phosphate</text>
        <dbReference type="Rhea" id="RHEA:10040"/>
        <dbReference type="ChEBI" id="CHEBI:15377"/>
        <dbReference type="ChEBI" id="CHEBI:43474"/>
        <dbReference type="ChEBI" id="CHEBI:58343"/>
        <dbReference type="ChEBI" id="CHEBI:456215"/>
        <dbReference type="EC" id="3.1.3.7"/>
    </reaction>
</comment>
<comment type="function">
    <text evidence="4">Converts adenosine-3',5'-bisphosphate (PAP) to AMP.</text>
</comment>
<feature type="binding site" evidence="4">
    <location>
        <position position="69"/>
    </location>
    <ligand>
        <name>substrate</name>
    </ligand>
</feature>
<comment type="cofactor">
    <cofactor evidence="4">
        <name>Mg(2+)</name>
        <dbReference type="ChEBI" id="CHEBI:18420"/>
    </cofactor>
</comment>
<dbReference type="InterPro" id="IPR000760">
    <property type="entry name" value="Inositol_monophosphatase-like"/>
</dbReference>
<reference evidence="5 6" key="1">
    <citation type="submission" date="2020-08" db="EMBL/GenBank/DDBJ databases">
        <title>Genome public.</title>
        <authorList>
            <person name="Liu C."/>
            <person name="Sun Q."/>
        </authorList>
    </citation>
    <scope>NUCLEOTIDE SEQUENCE [LARGE SCALE GENOMIC DNA]</scope>
    <source>
        <strain evidence="5 6">NSJ-37</strain>
    </source>
</reference>
<keyword evidence="4 5" id="KW-0378">Hydrolase</keyword>
<accession>A0ABR7N076</accession>
<dbReference type="GO" id="GO:0008441">
    <property type="term" value="F:3'(2'),5'-bisphosphate nucleotidase activity"/>
    <property type="evidence" value="ECO:0007669"/>
    <property type="project" value="UniProtKB-EC"/>
</dbReference>
<feature type="binding site" evidence="4">
    <location>
        <position position="214"/>
    </location>
    <ligand>
        <name>Mg(2+)</name>
        <dbReference type="ChEBI" id="CHEBI:18420"/>
        <label>2</label>
    </ligand>
</feature>
<dbReference type="HAMAP" id="MF_02095">
    <property type="entry name" value="CysQ"/>
    <property type="match status" value="1"/>
</dbReference>
<feature type="binding site" evidence="4">
    <location>
        <position position="90"/>
    </location>
    <ligand>
        <name>Mg(2+)</name>
        <dbReference type="ChEBI" id="CHEBI:18420"/>
        <label>2</label>
    </ligand>
</feature>
<protein>
    <recommendedName>
        <fullName evidence="4">3'(2'),5'-bisphosphate nucleotidase CysQ</fullName>
        <ecNumber evidence="4">3.1.3.7</ecNumber>
    </recommendedName>
    <alternativeName>
        <fullName evidence="4">3'(2'),5-bisphosphonucleoside 3'(2')-phosphohydrolase</fullName>
    </alternativeName>
    <alternativeName>
        <fullName evidence="4">3'-phosphoadenosine 5'-phosphate phosphatase</fullName>
        <shortName evidence="4">PAP phosphatase</shortName>
    </alternativeName>
</protein>
<dbReference type="Proteomes" id="UP000606193">
    <property type="component" value="Unassembled WGS sequence"/>
</dbReference>
<dbReference type="SUPFAM" id="SSF56655">
    <property type="entry name" value="Carbohydrate phosphatase"/>
    <property type="match status" value="1"/>
</dbReference>
<dbReference type="InterPro" id="IPR020583">
    <property type="entry name" value="Inositol_monoP_metal-BS"/>
</dbReference>
<evidence type="ECO:0000256" key="1">
    <source>
        <dbReference type="ARBA" id="ARBA00001625"/>
    </source>
</evidence>
<gene>
    <name evidence="4 5" type="primary">cysQ</name>
    <name evidence="5" type="ORF">H8704_02365</name>
</gene>
<dbReference type="EMBL" id="JACRSX010000002">
    <property type="protein sequence ID" value="MBC8561487.1"/>
    <property type="molecule type" value="Genomic_DNA"/>
</dbReference>
<dbReference type="RefSeq" id="WP_249297159.1">
    <property type="nucleotide sequence ID" value="NZ_JACRSX010000002.1"/>
</dbReference>
<dbReference type="CDD" id="cd01638">
    <property type="entry name" value="CysQ"/>
    <property type="match status" value="1"/>
</dbReference>
<dbReference type="PANTHER" id="PTHR43028:SF5">
    <property type="entry name" value="3'(2'),5'-BISPHOSPHATE NUCLEOTIDASE 1"/>
    <property type="match status" value="1"/>
</dbReference>